<dbReference type="PROSITE" id="PS00409">
    <property type="entry name" value="PROKAR_NTER_METHYL"/>
    <property type="match status" value="1"/>
</dbReference>
<dbReference type="EMBL" id="AP024714">
    <property type="protein sequence ID" value="BCX82749.1"/>
    <property type="molecule type" value="Genomic_DNA"/>
</dbReference>
<dbReference type="InterPro" id="IPR012902">
    <property type="entry name" value="N_methyl_site"/>
</dbReference>
<dbReference type="KEGG" id="mcau:MIT9_P2335"/>
<dbReference type="Proteomes" id="UP001321825">
    <property type="component" value="Chromosome"/>
</dbReference>
<evidence type="ECO:0008006" key="4">
    <source>
        <dbReference type="Google" id="ProtNLM"/>
    </source>
</evidence>
<keyword evidence="1" id="KW-1133">Transmembrane helix</keyword>
<keyword evidence="3" id="KW-1185">Reference proteome</keyword>
<protein>
    <recommendedName>
        <fullName evidence="4">Prepilin-type N-terminal cleavage/methylation domain-containing protein</fullName>
    </recommendedName>
</protein>
<dbReference type="InterPro" id="IPR045584">
    <property type="entry name" value="Pilin-like"/>
</dbReference>
<evidence type="ECO:0000313" key="3">
    <source>
        <dbReference type="Proteomes" id="UP001321825"/>
    </source>
</evidence>
<dbReference type="AlphaFoldDB" id="A0AAU9C6E3"/>
<accession>A0AAU9C6E3</accession>
<keyword evidence="1" id="KW-0812">Transmembrane</keyword>
<evidence type="ECO:0000313" key="2">
    <source>
        <dbReference type="EMBL" id="BCX82749.1"/>
    </source>
</evidence>
<gene>
    <name evidence="2" type="ORF">MIT9_P2335</name>
</gene>
<dbReference type="SUPFAM" id="SSF54523">
    <property type="entry name" value="Pili subunits"/>
    <property type="match status" value="1"/>
</dbReference>
<feature type="transmembrane region" description="Helical" evidence="1">
    <location>
        <begin position="20"/>
        <end position="41"/>
    </location>
</feature>
<reference evidence="3" key="1">
    <citation type="journal article" date="2024" name="Int. J. Syst. Evol. Microbiol.">
        <title>Methylomarinovum tepidoasis sp. nov., a moderately thermophilic methanotroph of the family Methylothermaceae isolated from a deep-sea hydrothermal field.</title>
        <authorList>
            <person name="Hirayama H."/>
            <person name="Takaki Y."/>
            <person name="Abe M."/>
            <person name="Miyazaki M."/>
            <person name="Uematsu K."/>
            <person name="Matsui Y."/>
            <person name="Takai K."/>
        </authorList>
    </citation>
    <scope>NUCLEOTIDE SEQUENCE [LARGE SCALE GENOMIC DNA]</scope>
    <source>
        <strain evidence="3">IT-9</strain>
    </source>
</reference>
<evidence type="ECO:0000256" key="1">
    <source>
        <dbReference type="SAM" id="Phobius"/>
    </source>
</evidence>
<proteinExistence type="predicted"/>
<sequence>MMNLKPKTIKTRKRQAGLTLLELTVVLLVLIGLSGLILPYAQGYLQRTHDSTGNDNLWELNNAINLFQAKYLEYPEDFHALVESGGAIYDDLMNTDLVAAATMGPTQRMSLSMAGINRVWLMKDGASNESATFDAIDVTTEIRTGMATGLNRTLAVVTATSAYPTKGQHLAFAFYNSTAPAIVANFDHDGTLDGTDACYDYVVFGVGPESEMVNTVMSDAPLHFASTGGMGPENKYNRFVAVFRVDKSNTAPCSENTEPAKLVGSAMLMMPPHLFGLAHTQSHTYENITDRSN</sequence>
<organism evidence="2 3">
    <name type="scientific">Methylomarinovum caldicuralii</name>
    <dbReference type="NCBI Taxonomy" id="438856"/>
    <lineage>
        <taxon>Bacteria</taxon>
        <taxon>Pseudomonadati</taxon>
        <taxon>Pseudomonadota</taxon>
        <taxon>Gammaproteobacteria</taxon>
        <taxon>Methylococcales</taxon>
        <taxon>Methylothermaceae</taxon>
        <taxon>Methylomarinovum</taxon>
    </lineage>
</organism>
<dbReference type="RefSeq" id="WP_317705136.1">
    <property type="nucleotide sequence ID" value="NZ_AP024714.1"/>
</dbReference>
<keyword evidence="1" id="KW-0472">Membrane</keyword>
<name>A0AAU9C6E3_9GAMM</name>